<evidence type="ECO:0000256" key="1">
    <source>
        <dbReference type="SAM" id="SignalP"/>
    </source>
</evidence>
<sequence length="173" mass="19112">MARRKNKLFVLAILFATTTSAAVGRPNEYSELWLLIDKIGRGMPLRKDKYEAIINSQLYLRDSDEYGAEWSSGPIPLQRTLGISETSLALDASGRFGPRSGVAIKIVGACVTTMDVESVFGSIKIIHSPRGHSLEEATIYRASREWGYVDFSFKEIAPDCLATIILSGKNRPD</sequence>
<evidence type="ECO:0000313" key="2">
    <source>
        <dbReference type="EMBL" id="MCL1635572.1"/>
    </source>
</evidence>
<comment type="caution">
    <text evidence="2">The sequence shown here is derived from an EMBL/GenBank/DDBJ whole genome shotgun (WGS) entry which is preliminary data.</text>
</comment>
<keyword evidence="3" id="KW-1185">Reference proteome</keyword>
<feature type="chain" id="PRO_5045248190" evidence="1">
    <location>
        <begin position="22"/>
        <end position="173"/>
    </location>
</feature>
<accession>A0ABT0ML14</accession>
<keyword evidence="1" id="KW-0732">Signal</keyword>
<feature type="signal peptide" evidence="1">
    <location>
        <begin position="1"/>
        <end position="21"/>
    </location>
</feature>
<protein>
    <submittedName>
        <fullName evidence="2">Uncharacterized protein</fullName>
    </submittedName>
</protein>
<dbReference type="RefSeq" id="WP_249475253.1">
    <property type="nucleotide sequence ID" value="NZ_JAMBEP010000003.1"/>
</dbReference>
<gene>
    <name evidence="2" type="ORF">M2650_13165</name>
</gene>
<organism evidence="2 3">
    <name type="scientific">Luteimonas galliterrae</name>
    <dbReference type="NCBI Taxonomy" id="2940486"/>
    <lineage>
        <taxon>Bacteria</taxon>
        <taxon>Pseudomonadati</taxon>
        <taxon>Pseudomonadota</taxon>
        <taxon>Gammaproteobacteria</taxon>
        <taxon>Lysobacterales</taxon>
        <taxon>Lysobacteraceae</taxon>
        <taxon>Luteimonas</taxon>
    </lineage>
</organism>
<dbReference type="EMBL" id="JAMBEP010000003">
    <property type="protein sequence ID" value="MCL1635572.1"/>
    <property type="molecule type" value="Genomic_DNA"/>
</dbReference>
<name>A0ABT0ML14_9GAMM</name>
<evidence type="ECO:0000313" key="3">
    <source>
        <dbReference type="Proteomes" id="UP001431217"/>
    </source>
</evidence>
<proteinExistence type="predicted"/>
<reference evidence="2 3" key="1">
    <citation type="submission" date="2022-05" db="EMBL/GenBank/DDBJ databases">
        <title>Luteimonas sp. SX5, whole genome shotgun sequencing project.</title>
        <authorList>
            <person name="Zhao G."/>
            <person name="Shen L."/>
        </authorList>
    </citation>
    <scope>NUCLEOTIDE SEQUENCE [LARGE SCALE GENOMIC DNA]</scope>
    <source>
        <strain evidence="2 3">SX5</strain>
    </source>
</reference>
<dbReference type="Proteomes" id="UP001431217">
    <property type="component" value="Unassembled WGS sequence"/>
</dbReference>